<dbReference type="SUPFAM" id="SSF51206">
    <property type="entry name" value="cAMP-binding domain-like"/>
    <property type="match status" value="1"/>
</dbReference>
<protein>
    <submittedName>
        <fullName evidence="2">Cyclic nucleotide-binding domain-containing protein</fullName>
    </submittedName>
</protein>
<dbReference type="GO" id="GO:0003700">
    <property type="term" value="F:DNA-binding transcription factor activity"/>
    <property type="evidence" value="ECO:0007669"/>
    <property type="project" value="TreeGrafter"/>
</dbReference>
<dbReference type="InterPro" id="IPR000595">
    <property type="entry name" value="cNMP-bd_dom"/>
</dbReference>
<dbReference type="InterPro" id="IPR014710">
    <property type="entry name" value="RmlC-like_jellyroll"/>
</dbReference>
<evidence type="ECO:0000313" key="3">
    <source>
        <dbReference type="Proteomes" id="UP000199608"/>
    </source>
</evidence>
<organism evidence="2 3">
    <name type="scientific">Desulfobacula phenolica</name>
    <dbReference type="NCBI Taxonomy" id="90732"/>
    <lineage>
        <taxon>Bacteria</taxon>
        <taxon>Pseudomonadati</taxon>
        <taxon>Thermodesulfobacteriota</taxon>
        <taxon>Desulfobacteria</taxon>
        <taxon>Desulfobacterales</taxon>
        <taxon>Desulfobacteraceae</taxon>
        <taxon>Desulfobacula</taxon>
    </lineage>
</organism>
<dbReference type="Pfam" id="PF00027">
    <property type="entry name" value="cNMP_binding"/>
    <property type="match status" value="1"/>
</dbReference>
<evidence type="ECO:0000259" key="1">
    <source>
        <dbReference type="PROSITE" id="PS50042"/>
    </source>
</evidence>
<feature type="domain" description="Cyclic nucleotide-binding" evidence="1">
    <location>
        <begin position="13"/>
        <end position="129"/>
    </location>
</feature>
<name>A0A1H2INX3_9BACT</name>
<reference evidence="3" key="1">
    <citation type="submission" date="2016-10" db="EMBL/GenBank/DDBJ databases">
        <authorList>
            <person name="Varghese N."/>
            <person name="Submissions S."/>
        </authorList>
    </citation>
    <scope>NUCLEOTIDE SEQUENCE [LARGE SCALE GENOMIC DNA]</scope>
    <source>
        <strain evidence="3">DSM 3384</strain>
    </source>
</reference>
<dbReference type="PANTHER" id="PTHR24567">
    <property type="entry name" value="CRP FAMILY TRANSCRIPTIONAL REGULATORY PROTEIN"/>
    <property type="match status" value="1"/>
</dbReference>
<evidence type="ECO:0000313" key="2">
    <source>
        <dbReference type="EMBL" id="SDU45752.1"/>
    </source>
</evidence>
<dbReference type="InterPro" id="IPR018490">
    <property type="entry name" value="cNMP-bd_dom_sf"/>
</dbReference>
<accession>A0A1H2INX3</accession>
<dbReference type="Gene3D" id="2.60.120.10">
    <property type="entry name" value="Jelly Rolls"/>
    <property type="match status" value="1"/>
</dbReference>
<dbReference type="AlphaFoldDB" id="A0A1H2INX3"/>
<dbReference type="GO" id="GO:0005829">
    <property type="term" value="C:cytosol"/>
    <property type="evidence" value="ECO:0007669"/>
    <property type="project" value="TreeGrafter"/>
</dbReference>
<dbReference type="SMART" id="SM00100">
    <property type="entry name" value="cNMP"/>
    <property type="match status" value="1"/>
</dbReference>
<dbReference type="InterPro" id="IPR050397">
    <property type="entry name" value="Env_Response_Regulators"/>
</dbReference>
<dbReference type="EMBL" id="FNLL01000009">
    <property type="protein sequence ID" value="SDU45752.1"/>
    <property type="molecule type" value="Genomic_DNA"/>
</dbReference>
<gene>
    <name evidence="2" type="ORF">SAMN04487931_10947</name>
</gene>
<sequence length="134" mass="15113">MFNEINILRAMPIFKNIEIGKLEKIFNLLHLVKIKKGDVLIKEDEIAREFYILLSGQYKISFKNGKHITLDKKGDFIGWATIIAAPKYLGTGIALTDGDAFKLTRQDFMDLLISDSEIGNQIMANGSELTAKHL</sequence>
<dbReference type="CDD" id="cd00038">
    <property type="entry name" value="CAP_ED"/>
    <property type="match status" value="1"/>
</dbReference>
<dbReference type="Proteomes" id="UP000199608">
    <property type="component" value="Unassembled WGS sequence"/>
</dbReference>
<keyword evidence="3" id="KW-1185">Reference proteome</keyword>
<dbReference type="PANTHER" id="PTHR24567:SF26">
    <property type="entry name" value="REGULATORY PROTEIN YEIL"/>
    <property type="match status" value="1"/>
</dbReference>
<dbReference type="PROSITE" id="PS50042">
    <property type="entry name" value="CNMP_BINDING_3"/>
    <property type="match status" value="1"/>
</dbReference>
<proteinExistence type="predicted"/>
<dbReference type="RefSeq" id="WP_092235738.1">
    <property type="nucleotide sequence ID" value="NZ_FNLL01000009.1"/>
</dbReference>